<feature type="region of interest" description="Disordered" evidence="1">
    <location>
        <begin position="113"/>
        <end position="133"/>
    </location>
</feature>
<dbReference type="InterPro" id="IPR036047">
    <property type="entry name" value="F-box-like_dom_sf"/>
</dbReference>
<organism evidence="2">
    <name type="scientific">Oryza nivara</name>
    <name type="common">Indian wild rice</name>
    <name type="synonym">Oryza sativa f. spontanea</name>
    <dbReference type="NCBI Taxonomy" id="4536"/>
    <lineage>
        <taxon>Eukaryota</taxon>
        <taxon>Viridiplantae</taxon>
        <taxon>Streptophyta</taxon>
        <taxon>Embryophyta</taxon>
        <taxon>Tracheophyta</taxon>
        <taxon>Spermatophyta</taxon>
        <taxon>Magnoliopsida</taxon>
        <taxon>Liliopsida</taxon>
        <taxon>Poales</taxon>
        <taxon>Poaceae</taxon>
        <taxon>BOP clade</taxon>
        <taxon>Oryzoideae</taxon>
        <taxon>Oryzeae</taxon>
        <taxon>Oryzinae</taxon>
        <taxon>Oryza</taxon>
    </lineage>
</organism>
<reference evidence="2" key="2">
    <citation type="submission" date="2018-04" db="EMBL/GenBank/DDBJ databases">
        <title>OnivRS2 (Oryza nivara Reference Sequence Version 2).</title>
        <authorList>
            <person name="Zhang J."/>
            <person name="Kudrna D."/>
            <person name="Lee S."/>
            <person name="Talag J."/>
            <person name="Rajasekar S."/>
            <person name="Welchert J."/>
            <person name="Hsing Y.-I."/>
            <person name="Wing R.A."/>
        </authorList>
    </citation>
    <scope>NUCLEOTIDE SEQUENCE [LARGE SCALE GENOMIC DNA]</scope>
    <source>
        <strain evidence="2">SL10</strain>
    </source>
</reference>
<dbReference type="PANTHER" id="PTHR34223:SF64">
    <property type="entry name" value="OS11G0201299 PROTEIN"/>
    <property type="match status" value="1"/>
</dbReference>
<protein>
    <recommendedName>
        <fullName evidence="4">F-box domain-containing protein</fullName>
    </recommendedName>
</protein>
<evidence type="ECO:0000313" key="3">
    <source>
        <dbReference type="Proteomes" id="UP000006591"/>
    </source>
</evidence>
<proteinExistence type="predicted"/>
<name>A0A0E0IZC1_ORYNI</name>
<dbReference type="Gramene" id="ONIVA11G06030.1">
    <property type="protein sequence ID" value="ONIVA11G06030.1"/>
    <property type="gene ID" value="ONIVA11G06030"/>
</dbReference>
<evidence type="ECO:0000256" key="1">
    <source>
        <dbReference type="SAM" id="MobiDB-lite"/>
    </source>
</evidence>
<accession>A0A0E0IZC1</accession>
<dbReference type="PANTHER" id="PTHR34223">
    <property type="entry name" value="OS11G0201299 PROTEIN"/>
    <property type="match status" value="1"/>
</dbReference>
<reference evidence="2" key="1">
    <citation type="submission" date="2015-04" db="UniProtKB">
        <authorList>
            <consortium name="EnsemblPlants"/>
        </authorList>
    </citation>
    <scope>IDENTIFICATION</scope>
    <source>
        <strain evidence="2">SL10</strain>
    </source>
</reference>
<dbReference type="HOGENOM" id="CLU_084899_0_0_1"/>
<dbReference type="AlphaFoldDB" id="A0A0E0IZC1"/>
<sequence length="279" mass="31098">MATEQCRAAAAVATAPARGQGRRRRAVRVLSALPAHEVVRTSVLSRRWRDVWRSAPVVRVTAAAGGGGGGWDTATEFNVFLDGLLRLRGRRGGDDGARLEWFVLDLGFPAPGTSPAPSTSSTSAARSASASAPSKNGCCWYYYYLTGLSSDGLKIFSLVERLSETTNLCLFAHPGMFIFNRDLYWCPTFNKLKTHLKTQRLVRKDSFQTTGSYKTLGQLASDRLKMIEINHYEFFDERVRKIFKILSTFVTPLQVYMNARCQLIIPLLMLLFCILSKNI</sequence>
<evidence type="ECO:0008006" key="4">
    <source>
        <dbReference type="Google" id="ProtNLM"/>
    </source>
</evidence>
<keyword evidence="3" id="KW-1185">Reference proteome</keyword>
<evidence type="ECO:0000313" key="2">
    <source>
        <dbReference type="EnsemblPlants" id="ONIVA11G06030.1"/>
    </source>
</evidence>
<dbReference type="EnsemblPlants" id="ONIVA11G06030.1">
    <property type="protein sequence ID" value="ONIVA11G06030.1"/>
    <property type="gene ID" value="ONIVA11G06030"/>
</dbReference>
<dbReference type="Proteomes" id="UP000006591">
    <property type="component" value="Chromosome 11"/>
</dbReference>
<dbReference type="SUPFAM" id="SSF81383">
    <property type="entry name" value="F-box domain"/>
    <property type="match status" value="1"/>
</dbReference>
<dbReference type="InterPro" id="IPR053197">
    <property type="entry name" value="F-box_SCFL_complex_component"/>
</dbReference>